<evidence type="ECO:0000313" key="2">
    <source>
        <dbReference type="Proteomes" id="UP001056778"/>
    </source>
</evidence>
<dbReference type="Proteomes" id="UP001056778">
    <property type="component" value="Chromosome 1"/>
</dbReference>
<organism evidence="1 2">
    <name type="scientific">Holotrichia oblita</name>
    <name type="common">Chafer beetle</name>
    <dbReference type="NCBI Taxonomy" id="644536"/>
    <lineage>
        <taxon>Eukaryota</taxon>
        <taxon>Metazoa</taxon>
        <taxon>Ecdysozoa</taxon>
        <taxon>Arthropoda</taxon>
        <taxon>Hexapoda</taxon>
        <taxon>Insecta</taxon>
        <taxon>Pterygota</taxon>
        <taxon>Neoptera</taxon>
        <taxon>Endopterygota</taxon>
        <taxon>Coleoptera</taxon>
        <taxon>Polyphaga</taxon>
        <taxon>Scarabaeiformia</taxon>
        <taxon>Scarabaeidae</taxon>
        <taxon>Melolonthinae</taxon>
        <taxon>Holotrichia</taxon>
    </lineage>
</organism>
<comment type="caution">
    <text evidence="1">The sequence shown here is derived from an EMBL/GenBank/DDBJ whole genome shotgun (WGS) entry which is preliminary data.</text>
</comment>
<accession>A0ACB9TTX5</accession>
<name>A0ACB9TTX5_HOLOL</name>
<evidence type="ECO:0000313" key="1">
    <source>
        <dbReference type="EMBL" id="KAI4470285.1"/>
    </source>
</evidence>
<keyword evidence="2" id="KW-1185">Reference proteome</keyword>
<gene>
    <name evidence="1" type="ORF">MML48_1g04692</name>
</gene>
<proteinExistence type="predicted"/>
<dbReference type="EMBL" id="CM043015">
    <property type="protein sequence ID" value="KAI4470285.1"/>
    <property type="molecule type" value="Genomic_DNA"/>
</dbReference>
<reference evidence="1" key="1">
    <citation type="submission" date="2022-04" db="EMBL/GenBank/DDBJ databases">
        <title>Chromosome-scale genome assembly of Holotrichia oblita Faldermann.</title>
        <authorList>
            <person name="Rongchong L."/>
        </authorList>
    </citation>
    <scope>NUCLEOTIDE SEQUENCE</scope>
    <source>
        <strain evidence="1">81SQS9</strain>
    </source>
</reference>
<sequence length="825" mass="90680">MKRLLVLLICLLSTRQILTADKEEPKNWSWNNQDEQLTEQFKLEDALTSDTIEQPIVNATNIEDVVDAILVSSRQGRNLKEFDEVYTDPSLQEAIQNGDDNEARNLIRDKLCGLGLIQCEEYVQGKRPYIAPEDLVYAQPVSINPVGRPIPSIPIKSPIRGTYGPPRPVPLPGGPPNRYGPPHKFGPPPNRPYIPPRRGYGPPPAPKPYFDKNYISSSSSSSSFLGQSFDSNSEFLSSKPPPDFPYEIDAGLPSFSKDKKPIEVVINGGGASAASGGLQQHVHHHFHHGGNTNKIPVAGIVPLVSETIGASLVENQNLGFKPSQLISSGVESLTSGSGFSLSSSNAGLSSLNTAPSLTIGGSGLSGNYGGQSIANYGGLGSFASTKPSLGNYGPQTFGSSSSSASSLYNTNTVGASVGYYGSSDFYKKELDVGALPSNSLINGGDKYLGLGSSYRENYNCLCVPYDQCPSHEIIGRKDDLILHLDPRNLKSDIEAEEERVFTDSNGNMTTVRVPKNSSLNATSIENGSSSRSKREATDDNKSTTNDSQAEGRQLTGASKNIKPTFGISFGLPNQIGGGYPYPNPINTPNFADPGQANGINLGLVSVNPLLALQVSKNDYGEKIFKPFVNLHFTPNNFLVHKVQNFLDFKKDLFHNTHQHYHHYKPHYTHKPPYHYGPPGPIFDKPPPYIEHLPPGHYHEEEHYHHKPHDHHSYDDNTFDFPGYDDGFYGRSLDNNTEGSLFKQYQNQYNSGLTSYGNSDFDQSQQGYLKDSYGNLVDNFGARSGKNFRLSSNPIKFPNKRRRRDVDKDYKETKIEKVRLNMILVS</sequence>
<protein>
    <submittedName>
        <fullName evidence="1">Uncharacterized protein</fullName>
    </submittedName>
</protein>